<organism evidence="1 2">
    <name type="scientific">Hemibagrus guttatus</name>
    <dbReference type="NCBI Taxonomy" id="175788"/>
    <lineage>
        <taxon>Eukaryota</taxon>
        <taxon>Metazoa</taxon>
        <taxon>Chordata</taxon>
        <taxon>Craniata</taxon>
        <taxon>Vertebrata</taxon>
        <taxon>Euteleostomi</taxon>
        <taxon>Actinopterygii</taxon>
        <taxon>Neopterygii</taxon>
        <taxon>Teleostei</taxon>
        <taxon>Ostariophysi</taxon>
        <taxon>Siluriformes</taxon>
        <taxon>Bagridae</taxon>
        <taxon>Hemibagrus</taxon>
    </lineage>
</organism>
<dbReference type="PANTHER" id="PTHR15503">
    <property type="entry name" value="LDOC1 RELATED"/>
    <property type="match status" value="1"/>
</dbReference>
<dbReference type="Proteomes" id="UP001274896">
    <property type="component" value="Unassembled WGS sequence"/>
</dbReference>
<keyword evidence="2" id="KW-1185">Reference proteome</keyword>
<dbReference type="InterPro" id="IPR032567">
    <property type="entry name" value="RTL1-rel"/>
</dbReference>
<dbReference type="AlphaFoldDB" id="A0AAE0UTV7"/>
<name>A0AAE0UTV7_9TELE</name>
<comment type="caution">
    <text evidence="1">The sequence shown here is derived from an EMBL/GenBank/DDBJ whole genome shotgun (WGS) entry which is preliminary data.</text>
</comment>
<gene>
    <name evidence="1" type="ORF">QTP70_012622</name>
</gene>
<dbReference type="SUPFAM" id="SSF56672">
    <property type="entry name" value="DNA/RNA polymerases"/>
    <property type="match status" value="1"/>
</dbReference>
<evidence type="ECO:0000313" key="2">
    <source>
        <dbReference type="Proteomes" id="UP001274896"/>
    </source>
</evidence>
<evidence type="ECO:0000313" key="1">
    <source>
        <dbReference type="EMBL" id="KAK3517551.1"/>
    </source>
</evidence>
<dbReference type="InterPro" id="IPR043502">
    <property type="entry name" value="DNA/RNA_pol_sf"/>
</dbReference>
<dbReference type="PANTHER" id="PTHR15503:SF36">
    <property type="entry name" value="RETROTRANSPOSON GAG-LIKE PROTEIN 5"/>
    <property type="match status" value="1"/>
</dbReference>
<dbReference type="Gene3D" id="3.10.10.10">
    <property type="entry name" value="HIV Type 1 Reverse Transcriptase, subunit A, domain 1"/>
    <property type="match status" value="1"/>
</dbReference>
<protein>
    <recommendedName>
        <fullName evidence="3">Retrotransposon gag domain-containing protein</fullName>
    </recommendedName>
</protein>
<sequence length="304" mass="33813">MDEYCCIHADYRKALLVVQQQDPALSLPRPRSKVIAVAATVNKPSILGPYIAIYLYLNGPESDSGIYSSHDQINFIWHCGFLSPSDRAFDHPSRERCLTSSLLQMRQGIRSMAAYTIDFRTVAASSGWNEQALQAAYVQGLSEELKDELADRDPPNDLEALYELVIRLDNRLQERRAASGVSQPNLPTLEESVDLAGVPEDYWDLQMVFSKHRAQTLPPHRPLDCAINLLPGAAPPRGRLFSLSPPEQKAMDEYIQEALSLGFIRPSTLPASAGFFFVKQKDGSQCPCIDYCGVSPKRTDTPCP</sequence>
<evidence type="ECO:0008006" key="3">
    <source>
        <dbReference type="Google" id="ProtNLM"/>
    </source>
</evidence>
<dbReference type="EMBL" id="JAUCMX010000018">
    <property type="protein sequence ID" value="KAK3517551.1"/>
    <property type="molecule type" value="Genomic_DNA"/>
</dbReference>
<accession>A0AAE0UTV7</accession>
<proteinExistence type="predicted"/>
<reference evidence="1" key="1">
    <citation type="submission" date="2023-06" db="EMBL/GenBank/DDBJ databases">
        <title>Male Hemibagrus guttatus genome.</title>
        <authorList>
            <person name="Bian C."/>
        </authorList>
    </citation>
    <scope>NUCLEOTIDE SEQUENCE</scope>
    <source>
        <strain evidence="1">Male_cb2023</strain>
        <tissue evidence="1">Muscle</tissue>
    </source>
</reference>